<dbReference type="InterPro" id="IPR004521">
    <property type="entry name" value="Uncharacterised_CHP00451"/>
</dbReference>
<evidence type="ECO:0000313" key="5">
    <source>
        <dbReference type="EMBL" id="OAG31959.1"/>
    </source>
</evidence>
<dbReference type="Pfam" id="PF17832">
    <property type="entry name" value="Pre-PUA"/>
    <property type="match status" value="1"/>
</dbReference>
<dbReference type="EMBL" id="LTDL01000014">
    <property type="protein sequence ID" value="OAG31959.1"/>
    <property type="molecule type" value="Genomic_DNA"/>
</dbReference>
<sequence>MFTVSSKNKLSNSTIKQIKAQFDTDLSILLGKEESLEIVKFSNKVQYIFRNGIPIFLVEEKYVPTLKCVHIAPEIVKKVVVDVGAIKHLINGADVMAPGLLHTTSEYPSVTEGELVGIYGYGKDHALATGTVLMTQQQVEELRTGVAIKLGNHLGDSLYMYSIN</sequence>
<dbReference type="PANTHER" id="PTHR22798:SF0">
    <property type="entry name" value="MALIGNANT T-CELL-AMPLIFIED SEQUENCE 1"/>
    <property type="match status" value="1"/>
</dbReference>
<evidence type="ECO:0000259" key="4">
    <source>
        <dbReference type="SMART" id="SM00359"/>
    </source>
</evidence>
<dbReference type="PANTHER" id="PTHR22798">
    <property type="entry name" value="MCT-1 PROTEIN"/>
    <property type="match status" value="1"/>
</dbReference>
<comment type="function">
    <text evidence="3">Involved in translation.</text>
</comment>
<evidence type="ECO:0000256" key="3">
    <source>
        <dbReference type="PIRNR" id="PIRNR005067"/>
    </source>
</evidence>
<proteinExistence type="inferred from homology"/>
<dbReference type="InterPro" id="IPR002478">
    <property type="entry name" value="PUA"/>
</dbReference>
<evidence type="ECO:0000256" key="2">
    <source>
        <dbReference type="ARBA" id="ARBA00022490"/>
    </source>
</evidence>
<accession>A0A177ELV1</accession>
<comment type="caution">
    <text evidence="5">The sequence shown here is derived from an EMBL/GenBank/DDBJ whole genome shotgun (WGS) entry which is preliminary data.</text>
</comment>
<name>A0A177ELV1_9MICR</name>
<dbReference type="SUPFAM" id="SSF88697">
    <property type="entry name" value="PUA domain-like"/>
    <property type="match status" value="1"/>
</dbReference>
<dbReference type="GO" id="GO:0000184">
    <property type="term" value="P:nuclear-transcribed mRNA catabolic process, nonsense-mediated decay"/>
    <property type="evidence" value="ECO:0007669"/>
    <property type="project" value="EnsemblFungi"/>
</dbReference>
<reference evidence="5 6" key="1">
    <citation type="submission" date="2016-02" db="EMBL/GenBank/DDBJ databases">
        <title>Discovery of a natural microsporidian pathogen with a broad tissue tropism in Caenorhabditis elegans.</title>
        <authorList>
            <person name="Luallen R.J."/>
            <person name="Reinke A.W."/>
            <person name="Tong L."/>
            <person name="Botts M.R."/>
            <person name="Felix M.-A."/>
            <person name="Troemel E.R."/>
        </authorList>
    </citation>
    <scope>NUCLEOTIDE SEQUENCE [LARGE SCALE GENOMIC DNA]</scope>
    <source>
        <strain evidence="5 6">JUm2807</strain>
    </source>
</reference>
<dbReference type="STRING" id="1805483.A0A177ELV1"/>
<evidence type="ECO:0000313" key="6">
    <source>
        <dbReference type="Proteomes" id="UP000185944"/>
    </source>
</evidence>
<dbReference type="PROSITE" id="PS50890">
    <property type="entry name" value="PUA"/>
    <property type="match status" value="1"/>
</dbReference>
<comment type="similarity">
    <text evidence="3">Belongs to the TMA20 family.</text>
</comment>
<feature type="domain" description="PUA" evidence="4">
    <location>
        <begin position="77"/>
        <end position="155"/>
    </location>
</feature>
<dbReference type="InterPro" id="IPR016437">
    <property type="entry name" value="MCT-1/Tma20"/>
</dbReference>
<dbReference type="Gene3D" id="3.10.400.20">
    <property type="match status" value="1"/>
</dbReference>
<protein>
    <recommendedName>
        <fullName evidence="3">Translation machinery-associated protein 20</fullName>
    </recommendedName>
</protein>
<evidence type="ECO:0000256" key="1">
    <source>
        <dbReference type="ARBA" id="ARBA00004496"/>
    </source>
</evidence>
<dbReference type="RefSeq" id="XP_067545560.1">
    <property type="nucleotide sequence ID" value="XM_067687852.1"/>
</dbReference>
<dbReference type="Proteomes" id="UP000185944">
    <property type="component" value="Unassembled WGS sequence"/>
</dbReference>
<dbReference type="GO" id="GO:0001731">
    <property type="term" value="P:formation of translation preinitiation complex"/>
    <property type="evidence" value="ECO:0007669"/>
    <property type="project" value="TreeGrafter"/>
</dbReference>
<dbReference type="OrthoDB" id="10249667at2759"/>
<keyword evidence="6" id="KW-1185">Reference proteome</keyword>
<dbReference type="Pfam" id="PF01472">
    <property type="entry name" value="PUA"/>
    <property type="match status" value="1"/>
</dbReference>
<dbReference type="VEuPathDB" id="MicrosporidiaDB:NEDG_00434"/>
<dbReference type="SMART" id="SM00359">
    <property type="entry name" value="PUA"/>
    <property type="match status" value="1"/>
</dbReference>
<comment type="subcellular location">
    <subcellularLocation>
        <location evidence="1 3">Cytoplasm</location>
    </subcellularLocation>
</comment>
<dbReference type="InterPro" id="IPR015947">
    <property type="entry name" value="PUA-like_sf"/>
</dbReference>
<dbReference type="GO" id="GO:0005829">
    <property type="term" value="C:cytosol"/>
    <property type="evidence" value="ECO:0007669"/>
    <property type="project" value="EnsemblFungi"/>
</dbReference>
<keyword evidence="2 3" id="KW-0963">Cytoplasm</keyword>
<dbReference type="InterPro" id="IPR041366">
    <property type="entry name" value="Pre-PUA"/>
</dbReference>
<organism evidence="5 6">
    <name type="scientific">Nematocida displodere</name>
    <dbReference type="NCBI Taxonomy" id="1805483"/>
    <lineage>
        <taxon>Eukaryota</taxon>
        <taxon>Fungi</taxon>
        <taxon>Fungi incertae sedis</taxon>
        <taxon>Microsporidia</taxon>
        <taxon>Nematocida</taxon>
    </lineage>
</organism>
<dbReference type="NCBIfam" id="TIGR00451">
    <property type="entry name" value="unchar_dom_2"/>
    <property type="match status" value="1"/>
</dbReference>
<dbReference type="AlphaFoldDB" id="A0A177ELV1"/>
<dbReference type="GO" id="GO:0042254">
    <property type="term" value="P:ribosome biogenesis"/>
    <property type="evidence" value="ECO:0007669"/>
    <property type="project" value="EnsemblFungi"/>
</dbReference>
<dbReference type="GeneID" id="93646784"/>
<dbReference type="PIRSF" id="PIRSF005067">
    <property type="entry name" value="Tma_RNA-bind_prd"/>
    <property type="match status" value="1"/>
</dbReference>
<gene>
    <name evidence="5" type="ORF">NEDG_00434</name>
</gene>
<dbReference type="GO" id="GO:0003723">
    <property type="term" value="F:RNA binding"/>
    <property type="evidence" value="ECO:0007669"/>
    <property type="project" value="InterPro"/>
</dbReference>